<dbReference type="InterPro" id="IPR000620">
    <property type="entry name" value="EamA_dom"/>
</dbReference>
<keyword evidence="4 6" id="KW-1133">Transmembrane helix</keyword>
<comment type="caution">
    <text evidence="8">The sequence shown here is derived from an EMBL/GenBank/DDBJ whole genome shotgun (WGS) entry which is preliminary data.</text>
</comment>
<dbReference type="InterPro" id="IPR050638">
    <property type="entry name" value="AA-Vitamin_Transporters"/>
</dbReference>
<feature type="transmembrane region" description="Helical" evidence="6">
    <location>
        <begin position="99"/>
        <end position="117"/>
    </location>
</feature>
<evidence type="ECO:0000256" key="1">
    <source>
        <dbReference type="ARBA" id="ARBA00004141"/>
    </source>
</evidence>
<evidence type="ECO:0000256" key="2">
    <source>
        <dbReference type="ARBA" id="ARBA00007362"/>
    </source>
</evidence>
<feature type="domain" description="EamA" evidence="7">
    <location>
        <begin position="13"/>
        <end position="145"/>
    </location>
</feature>
<protein>
    <submittedName>
        <fullName evidence="8">EamA family transporter</fullName>
    </submittedName>
</protein>
<feature type="transmembrane region" description="Helical" evidence="6">
    <location>
        <begin position="284"/>
        <end position="302"/>
    </location>
</feature>
<gene>
    <name evidence="8" type="ORF">FEM55_07025</name>
</gene>
<feature type="domain" description="EamA" evidence="7">
    <location>
        <begin position="163"/>
        <end position="301"/>
    </location>
</feature>
<dbReference type="EMBL" id="VCEI01000011">
    <property type="protein sequence ID" value="TLU96868.1"/>
    <property type="molecule type" value="Genomic_DNA"/>
</dbReference>
<dbReference type="Proteomes" id="UP000309788">
    <property type="component" value="Unassembled WGS sequence"/>
</dbReference>
<evidence type="ECO:0000256" key="3">
    <source>
        <dbReference type="ARBA" id="ARBA00022692"/>
    </source>
</evidence>
<reference evidence="8 9" key="1">
    <citation type="submission" date="2019-05" db="EMBL/GenBank/DDBJ databases">
        <authorList>
            <person name="Qu J.-H."/>
        </authorList>
    </citation>
    <scope>NUCLEOTIDE SEQUENCE [LARGE SCALE GENOMIC DNA]</scope>
    <source>
        <strain evidence="8 9">Z12</strain>
    </source>
</reference>
<comment type="subcellular location">
    <subcellularLocation>
        <location evidence="1">Membrane</location>
        <topology evidence="1">Multi-pass membrane protein</topology>
    </subcellularLocation>
</comment>
<feature type="transmembrane region" description="Helical" evidence="6">
    <location>
        <begin position="162"/>
        <end position="185"/>
    </location>
</feature>
<feature type="transmembrane region" description="Helical" evidence="6">
    <location>
        <begin position="197"/>
        <end position="216"/>
    </location>
</feature>
<feature type="transmembrane region" description="Helical" evidence="6">
    <location>
        <begin position="228"/>
        <end position="250"/>
    </location>
</feature>
<comment type="similarity">
    <text evidence="2">Belongs to the EamA transporter family.</text>
</comment>
<dbReference type="SUPFAM" id="SSF103481">
    <property type="entry name" value="Multidrug resistance efflux transporter EmrE"/>
    <property type="match status" value="2"/>
</dbReference>
<dbReference type="RefSeq" id="WP_138280564.1">
    <property type="nucleotide sequence ID" value="NZ_BMGE01000001.1"/>
</dbReference>
<evidence type="ECO:0000259" key="7">
    <source>
        <dbReference type="Pfam" id="PF00892"/>
    </source>
</evidence>
<feature type="transmembrane region" description="Helical" evidence="6">
    <location>
        <begin position="73"/>
        <end position="93"/>
    </location>
</feature>
<dbReference type="AlphaFoldDB" id="A0A5R9KKX9"/>
<keyword evidence="3 6" id="KW-0812">Transmembrane</keyword>
<sequence>MQAQSKTPSTLLIVLAFATVYIVWGSTYFFIQRALSGLPPFFLGALRFIIAGILMLGWSLLQKETVFSWKVMKPAIITGLLLLFVGNGIVIWVEQFLPSAMVAIMVSSSPLWFILLDKPKWSENLRNKSTISGLLLGFAGVVLLFSEKILSTMSSMNSTRDLFAMALVVLGSMAWSGGSLYSKYFSVSESATVNSTWQMLAAGIAFIPCCMMAGEMKNLDLAAVPADVWLATTYLVLFGSIAGFSAYVWLLKVQPATKVSTYAYVNPVVAVLLGIFFAGESISALQIAGLAIILGSVLMINIHKYRKSARVLSVKD</sequence>
<feature type="transmembrane region" description="Helical" evidence="6">
    <location>
        <begin position="129"/>
        <end position="150"/>
    </location>
</feature>
<keyword evidence="9" id="KW-1185">Reference proteome</keyword>
<evidence type="ECO:0000313" key="9">
    <source>
        <dbReference type="Proteomes" id="UP000309788"/>
    </source>
</evidence>
<dbReference type="Gene3D" id="1.10.3730.20">
    <property type="match status" value="1"/>
</dbReference>
<organism evidence="8 9">
    <name type="scientific">Dyadobacter sediminis</name>
    <dbReference type="NCBI Taxonomy" id="1493691"/>
    <lineage>
        <taxon>Bacteria</taxon>
        <taxon>Pseudomonadati</taxon>
        <taxon>Bacteroidota</taxon>
        <taxon>Cytophagia</taxon>
        <taxon>Cytophagales</taxon>
        <taxon>Spirosomataceae</taxon>
        <taxon>Dyadobacter</taxon>
    </lineage>
</organism>
<dbReference type="OrthoDB" id="9812547at2"/>
<evidence type="ECO:0000256" key="6">
    <source>
        <dbReference type="SAM" id="Phobius"/>
    </source>
</evidence>
<dbReference type="GO" id="GO:0016020">
    <property type="term" value="C:membrane"/>
    <property type="evidence" value="ECO:0007669"/>
    <property type="project" value="UniProtKB-SubCell"/>
</dbReference>
<keyword evidence="5 6" id="KW-0472">Membrane</keyword>
<dbReference type="PANTHER" id="PTHR32322:SF2">
    <property type="entry name" value="EAMA DOMAIN-CONTAINING PROTEIN"/>
    <property type="match status" value="1"/>
</dbReference>
<feature type="transmembrane region" description="Helical" evidence="6">
    <location>
        <begin position="262"/>
        <end position="278"/>
    </location>
</feature>
<dbReference type="InterPro" id="IPR037185">
    <property type="entry name" value="EmrE-like"/>
</dbReference>
<accession>A0A5R9KKX9</accession>
<feature type="transmembrane region" description="Helical" evidence="6">
    <location>
        <begin position="37"/>
        <end position="61"/>
    </location>
</feature>
<feature type="transmembrane region" description="Helical" evidence="6">
    <location>
        <begin position="12"/>
        <end position="31"/>
    </location>
</feature>
<evidence type="ECO:0000256" key="4">
    <source>
        <dbReference type="ARBA" id="ARBA00022989"/>
    </source>
</evidence>
<dbReference type="Pfam" id="PF00892">
    <property type="entry name" value="EamA"/>
    <property type="match status" value="2"/>
</dbReference>
<dbReference type="PANTHER" id="PTHR32322">
    <property type="entry name" value="INNER MEMBRANE TRANSPORTER"/>
    <property type="match status" value="1"/>
</dbReference>
<evidence type="ECO:0000313" key="8">
    <source>
        <dbReference type="EMBL" id="TLU96868.1"/>
    </source>
</evidence>
<name>A0A5R9KKX9_9BACT</name>
<proteinExistence type="inferred from homology"/>
<evidence type="ECO:0000256" key="5">
    <source>
        <dbReference type="ARBA" id="ARBA00023136"/>
    </source>
</evidence>